<accession>Q7ULF8</accession>
<keyword evidence="2" id="KW-1185">Reference proteome</keyword>
<dbReference type="InParanoid" id="Q7ULF8"/>
<dbReference type="Proteomes" id="UP000001025">
    <property type="component" value="Chromosome"/>
</dbReference>
<dbReference type="STRING" id="243090.RB9532"/>
<dbReference type="AlphaFoldDB" id="Q7ULF8"/>
<sequence>MIRLPTFACHSQRCRNKIAPIKCFNTLKHFCILNATIISRTAQSKQRSDVEGSLFVNNHCPYARVLEDCRAPRCGPTLCVFRCHTTFGCNVRPKRTFTKHKLIE</sequence>
<gene>
    <name evidence="1" type="ordered locus">RB9532</name>
</gene>
<organism evidence="1 2">
    <name type="scientific">Rhodopirellula baltica (strain DSM 10527 / NCIMB 13988 / SH1)</name>
    <dbReference type="NCBI Taxonomy" id="243090"/>
    <lineage>
        <taxon>Bacteria</taxon>
        <taxon>Pseudomonadati</taxon>
        <taxon>Planctomycetota</taxon>
        <taxon>Planctomycetia</taxon>
        <taxon>Pirellulales</taxon>
        <taxon>Pirellulaceae</taxon>
        <taxon>Rhodopirellula</taxon>
    </lineage>
</organism>
<evidence type="ECO:0000313" key="2">
    <source>
        <dbReference type="Proteomes" id="UP000001025"/>
    </source>
</evidence>
<proteinExistence type="predicted"/>
<reference evidence="1 2" key="1">
    <citation type="journal article" date="2003" name="Proc. Natl. Acad. Sci. U.S.A.">
        <title>Complete genome sequence of the marine planctomycete Pirellula sp. strain 1.</title>
        <authorList>
            <person name="Gloeckner F.O."/>
            <person name="Kube M."/>
            <person name="Bauer M."/>
            <person name="Teeling H."/>
            <person name="Lombardot T."/>
            <person name="Ludwig W."/>
            <person name="Gade D."/>
            <person name="Beck A."/>
            <person name="Borzym K."/>
            <person name="Heitmann K."/>
            <person name="Rabus R."/>
            <person name="Schlesner H."/>
            <person name="Amann R."/>
            <person name="Reinhardt R."/>
        </authorList>
    </citation>
    <scope>NUCLEOTIDE SEQUENCE [LARGE SCALE GENOMIC DNA]</scope>
    <source>
        <strain evidence="2">DSM 10527 / NCIMB 13988 / SH1</strain>
    </source>
</reference>
<dbReference type="EnsemblBacteria" id="CAD76319">
    <property type="protein sequence ID" value="CAD76319"/>
    <property type="gene ID" value="RB9532"/>
</dbReference>
<dbReference type="EMBL" id="BX294149">
    <property type="protein sequence ID" value="CAD76319.1"/>
    <property type="molecule type" value="Genomic_DNA"/>
</dbReference>
<name>Q7ULF8_RHOBA</name>
<dbReference type="HOGENOM" id="CLU_2247986_0_0_0"/>
<evidence type="ECO:0000313" key="1">
    <source>
        <dbReference type="EMBL" id="CAD76319.1"/>
    </source>
</evidence>
<protein>
    <submittedName>
        <fullName evidence="1">Uncharacterized protein</fullName>
    </submittedName>
</protein>
<dbReference type="KEGG" id="rba:RB9532"/>